<dbReference type="InterPro" id="IPR022637">
    <property type="entry name" value="DNA_polIII_beta_cen"/>
</dbReference>
<dbReference type="GO" id="GO:0003677">
    <property type="term" value="F:DNA binding"/>
    <property type="evidence" value="ECO:0007669"/>
    <property type="project" value="UniProtKB-KW"/>
</dbReference>
<organism evidence="10 11">
    <name type="scientific">Geodermatophilus sabuli</name>
    <dbReference type="NCBI Taxonomy" id="1564158"/>
    <lineage>
        <taxon>Bacteria</taxon>
        <taxon>Bacillati</taxon>
        <taxon>Actinomycetota</taxon>
        <taxon>Actinomycetes</taxon>
        <taxon>Geodermatophilales</taxon>
        <taxon>Geodermatophilaceae</taxon>
        <taxon>Geodermatophilus</taxon>
    </lineage>
</organism>
<dbReference type="Pfam" id="PF13411">
    <property type="entry name" value="MerR_1"/>
    <property type="match status" value="1"/>
</dbReference>
<keyword evidence="4" id="KW-0808">Transferase</keyword>
<dbReference type="GO" id="GO:0008408">
    <property type="term" value="F:3'-5' exonuclease activity"/>
    <property type="evidence" value="ECO:0007669"/>
    <property type="project" value="InterPro"/>
</dbReference>
<evidence type="ECO:0000256" key="2">
    <source>
        <dbReference type="ARBA" id="ARBA00010752"/>
    </source>
</evidence>
<gene>
    <name evidence="10" type="ORF">GCU56_16970</name>
</gene>
<keyword evidence="5" id="KW-0548">Nucleotidyltransferase</keyword>
<feature type="domain" description="HTH merR-type" evidence="9">
    <location>
        <begin position="1"/>
        <end position="65"/>
    </location>
</feature>
<evidence type="ECO:0000313" key="11">
    <source>
        <dbReference type="Proteomes" id="UP000470246"/>
    </source>
</evidence>
<dbReference type="PANTHER" id="PTHR30478">
    <property type="entry name" value="DNA POLYMERASE III SUBUNIT BETA"/>
    <property type="match status" value="1"/>
</dbReference>
<evidence type="ECO:0000256" key="5">
    <source>
        <dbReference type="ARBA" id="ARBA00022695"/>
    </source>
</evidence>
<proteinExistence type="inferred from homology"/>
<protein>
    <submittedName>
        <fullName evidence="10">MerR family transcriptional regulator</fullName>
    </submittedName>
</protein>
<dbReference type="Gene3D" id="3.10.150.10">
    <property type="entry name" value="DNA Polymerase III, subunit A, domain 2"/>
    <property type="match status" value="1"/>
</dbReference>
<dbReference type="GO" id="GO:0006355">
    <property type="term" value="P:regulation of DNA-templated transcription"/>
    <property type="evidence" value="ECO:0007669"/>
    <property type="project" value="InterPro"/>
</dbReference>
<evidence type="ECO:0000256" key="8">
    <source>
        <dbReference type="ARBA" id="ARBA00023125"/>
    </source>
</evidence>
<comment type="caution">
    <text evidence="10">The sequence shown here is derived from an EMBL/GenBank/DDBJ whole genome shotgun (WGS) entry which is preliminary data.</text>
</comment>
<dbReference type="GO" id="GO:0005737">
    <property type="term" value="C:cytoplasm"/>
    <property type="evidence" value="ECO:0007669"/>
    <property type="project" value="UniProtKB-SubCell"/>
</dbReference>
<comment type="similarity">
    <text evidence="2">Belongs to the beta sliding clamp family.</text>
</comment>
<dbReference type="EMBL" id="JAAGWF010000019">
    <property type="protein sequence ID" value="NEK59551.1"/>
    <property type="molecule type" value="Genomic_DNA"/>
</dbReference>
<dbReference type="Gene3D" id="1.10.1660.10">
    <property type="match status" value="1"/>
</dbReference>
<dbReference type="CDD" id="cd00140">
    <property type="entry name" value="beta_clamp"/>
    <property type="match status" value="1"/>
</dbReference>
<reference evidence="10 11" key="1">
    <citation type="submission" date="2020-02" db="EMBL/GenBank/DDBJ databases">
        <title>Geodermatophilus sabuli CPCC 205279 I12A-02694.</title>
        <authorList>
            <person name="Jiang Z."/>
        </authorList>
    </citation>
    <scope>NUCLEOTIDE SEQUENCE [LARGE SCALE GENOMIC DNA]</scope>
    <source>
        <strain evidence="10 11">I12A-02694</strain>
    </source>
</reference>
<keyword evidence="3" id="KW-0963">Cytoplasm</keyword>
<dbReference type="InterPro" id="IPR000551">
    <property type="entry name" value="MerR-type_HTH_dom"/>
</dbReference>
<keyword evidence="7" id="KW-0239">DNA-directed DNA polymerase</keyword>
<evidence type="ECO:0000256" key="4">
    <source>
        <dbReference type="ARBA" id="ARBA00022679"/>
    </source>
</evidence>
<dbReference type="InterPro" id="IPR046938">
    <property type="entry name" value="DNA_clamp_sf"/>
</dbReference>
<evidence type="ECO:0000256" key="3">
    <source>
        <dbReference type="ARBA" id="ARBA00022490"/>
    </source>
</evidence>
<dbReference type="InterPro" id="IPR009061">
    <property type="entry name" value="DNA-bd_dom_put_sf"/>
</dbReference>
<evidence type="ECO:0000256" key="1">
    <source>
        <dbReference type="ARBA" id="ARBA00004496"/>
    </source>
</evidence>
<dbReference type="PANTHER" id="PTHR30478:SF0">
    <property type="entry name" value="BETA SLIDING CLAMP"/>
    <property type="match status" value="1"/>
</dbReference>
<dbReference type="SMART" id="SM00480">
    <property type="entry name" value="POL3Bc"/>
    <property type="match status" value="1"/>
</dbReference>
<dbReference type="GO" id="GO:0006271">
    <property type="term" value="P:DNA strand elongation involved in DNA replication"/>
    <property type="evidence" value="ECO:0007669"/>
    <property type="project" value="TreeGrafter"/>
</dbReference>
<dbReference type="GO" id="GO:0003887">
    <property type="term" value="F:DNA-directed DNA polymerase activity"/>
    <property type="evidence" value="ECO:0007669"/>
    <property type="project" value="UniProtKB-KW"/>
</dbReference>
<keyword evidence="8" id="KW-0238">DNA-binding</keyword>
<dbReference type="SUPFAM" id="SSF55979">
    <property type="entry name" value="DNA clamp"/>
    <property type="match status" value="1"/>
</dbReference>
<dbReference type="AlphaFoldDB" id="A0A7K3W3T1"/>
<accession>A0A7K3W3T1</accession>
<dbReference type="Pfam" id="PF02767">
    <property type="entry name" value="DNA_pol3_beta_2"/>
    <property type="match status" value="1"/>
</dbReference>
<keyword evidence="11" id="KW-1185">Reference proteome</keyword>
<comment type="subcellular location">
    <subcellularLocation>
        <location evidence="1">Cytoplasm</location>
    </subcellularLocation>
</comment>
<keyword evidence="6" id="KW-0235">DNA replication</keyword>
<dbReference type="InterPro" id="IPR001001">
    <property type="entry name" value="DNA_polIII_beta"/>
</dbReference>
<name>A0A7K3W3T1_9ACTN</name>
<dbReference type="SMART" id="SM00422">
    <property type="entry name" value="HTH_MERR"/>
    <property type="match status" value="1"/>
</dbReference>
<dbReference type="PROSITE" id="PS50937">
    <property type="entry name" value="HTH_MERR_2"/>
    <property type="match status" value="1"/>
</dbReference>
<evidence type="ECO:0000256" key="6">
    <source>
        <dbReference type="ARBA" id="ARBA00022705"/>
    </source>
</evidence>
<evidence type="ECO:0000313" key="10">
    <source>
        <dbReference type="EMBL" id="NEK59551.1"/>
    </source>
</evidence>
<evidence type="ECO:0000259" key="9">
    <source>
        <dbReference type="PROSITE" id="PS50937"/>
    </source>
</evidence>
<dbReference type="SUPFAM" id="SSF46955">
    <property type="entry name" value="Putative DNA-binding domain"/>
    <property type="match status" value="1"/>
</dbReference>
<evidence type="ECO:0000256" key="7">
    <source>
        <dbReference type="ARBA" id="ARBA00022932"/>
    </source>
</evidence>
<dbReference type="GO" id="GO:0009360">
    <property type="term" value="C:DNA polymerase III complex"/>
    <property type="evidence" value="ECO:0007669"/>
    <property type="project" value="InterPro"/>
</dbReference>
<sequence length="341" mass="36157">MARESGLTVSALRFYDGAGVLVPASVDPRSSYRRYSDDQVPVARLIARLRRVGMPLADICRVLEHRRDRSVVDEVLGAHLTRLEDGLADARRELRHARALLDQEQPVTTVVRTTATDLAAALRAVRFAVGSDPALPMLTGVLLDVDDSSARVVASDRYRLAVSELAGAAVAGPAVGALVPVALVDEVLGTLGDDGPVTIRVEGARIAVEAPDAMLSGRLVDHDFPDYRRLLRPSAAHRVDVDVERFRAELTAAPTRQVPGPPGEPAQTVSVLTLDARGELGSTGADGVVAVGVAREFLLEALDAGTAGQLVLELDGPIAPLALRDPSRPGDVSMLMPIRLP</sequence>
<dbReference type="Proteomes" id="UP000470246">
    <property type="component" value="Unassembled WGS sequence"/>
</dbReference>